<gene>
    <name evidence="2" type="ordered locus">Deipe_1260</name>
</gene>
<dbReference type="HOGENOM" id="CLU_180691_0_0_0"/>
<reference evidence="3" key="1">
    <citation type="submission" date="2012-03" db="EMBL/GenBank/DDBJ databases">
        <title>Complete sequence of chromosome of Deinococcus peraridilitoris DSM 19664.</title>
        <authorList>
            <person name="Lucas S."/>
            <person name="Copeland A."/>
            <person name="Lapidus A."/>
            <person name="Glavina del Rio T."/>
            <person name="Dalin E."/>
            <person name="Tice H."/>
            <person name="Bruce D."/>
            <person name="Goodwin L."/>
            <person name="Pitluck S."/>
            <person name="Peters L."/>
            <person name="Mikhailova N."/>
            <person name="Lu M."/>
            <person name="Kyrpides N."/>
            <person name="Mavromatis K."/>
            <person name="Ivanova N."/>
            <person name="Brettin T."/>
            <person name="Detter J.C."/>
            <person name="Han C."/>
            <person name="Larimer F."/>
            <person name="Land M."/>
            <person name="Hauser L."/>
            <person name="Markowitz V."/>
            <person name="Cheng J.-F."/>
            <person name="Hugenholtz P."/>
            <person name="Woyke T."/>
            <person name="Wu D."/>
            <person name="Pukall R."/>
            <person name="Steenblock K."/>
            <person name="Brambilla E."/>
            <person name="Klenk H.-P."/>
            <person name="Eisen J.A."/>
        </authorList>
    </citation>
    <scope>NUCLEOTIDE SEQUENCE [LARGE SCALE GENOMIC DNA]</scope>
    <source>
        <strain evidence="3">DSM 19664 / LMG 22246 / CIP 109416 / KR-200</strain>
    </source>
</reference>
<dbReference type="Proteomes" id="UP000010467">
    <property type="component" value="Chromosome"/>
</dbReference>
<organism evidence="2 3">
    <name type="scientific">Deinococcus peraridilitoris (strain DSM 19664 / LMG 22246 / CIP 109416 / KR-200)</name>
    <dbReference type="NCBI Taxonomy" id="937777"/>
    <lineage>
        <taxon>Bacteria</taxon>
        <taxon>Thermotogati</taxon>
        <taxon>Deinococcota</taxon>
        <taxon>Deinococci</taxon>
        <taxon>Deinococcales</taxon>
        <taxon>Deinococcaceae</taxon>
        <taxon>Deinococcus</taxon>
    </lineage>
</organism>
<dbReference type="PATRIC" id="fig|937777.3.peg.1260"/>
<protein>
    <submittedName>
        <fullName evidence="2">Uncharacterized protein</fullName>
    </submittedName>
</protein>
<dbReference type="eggNOG" id="ENOG50330E7">
    <property type="taxonomic scope" value="Bacteria"/>
</dbReference>
<dbReference type="STRING" id="937777.Deipe_1260"/>
<sequence length="109" mass="12321">MPHANTCPLSQKQLVDEYFMEHRAQILAVAAFLDRLERSQNRDAEDDFRVVAFREALTLLTSGEGERVKRIQMVLSDRDTRLLDERDGQSAYGAPIRGSAPFPQDGGEQ</sequence>
<keyword evidence="3" id="KW-1185">Reference proteome</keyword>
<dbReference type="RefSeq" id="WP_015235118.1">
    <property type="nucleotide sequence ID" value="NC_019793.1"/>
</dbReference>
<feature type="region of interest" description="Disordered" evidence="1">
    <location>
        <begin position="82"/>
        <end position="109"/>
    </location>
</feature>
<evidence type="ECO:0000256" key="1">
    <source>
        <dbReference type="SAM" id="MobiDB-lite"/>
    </source>
</evidence>
<accession>L0A1B5</accession>
<name>L0A1B5_DEIPD</name>
<evidence type="ECO:0000313" key="2">
    <source>
        <dbReference type="EMBL" id="AFZ66810.1"/>
    </source>
</evidence>
<dbReference type="KEGG" id="dpd:Deipe_1260"/>
<proteinExistence type="predicted"/>
<dbReference type="EMBL" id="CP003382">
    <property type="protein sequence ID" value="AFZ66810.1"/>
    <property type="molecule type" value="Genomic_DNA"/>
</dbReference>
<dbReference type="OrthoDB" id="71199at2"/>
<dbReference type="AlphaFoldDB" id="L0A1B5"/>
<evidence type="ECO:0000313" key="3">
    <source>
        <dbReference type="Proteomes" id="UP000010467"/>
    </source>
</evidence>